<sequence length="233" mass="26885">MDYKKQQAFQQFCNTYDTLVGSLYSKYQQQSPKLQTHRQTWCKMDRKARGQYIQHWWTEMKPHMDKIERKDATLLTLDLSPILALDLQALWWTGALSKVSKEYLWVYFHKLTENARVWSQVEVTSGEKEAEAEVPTAIAPPPSSVDDLEDLKNIPILKAIYDNVPKSLLENAKKAADELSQKLEAEGGLDPEKMNMGDMTQSILGSMDPEMTQKMVMDMAQTFQTMFQNQVPR</sequence>
<dbReference type="EMBL" id="MN739209">
    <property type="protein sequence ID" value="QHS93769.1"/>
    <property type="molecule type" value="Genomic_DNA"/>
</dbReference>
<proteinExistence type="predicted"/>
<accession>A0A6C0BQ82</accession>
<organism evidence="1">
    <name type="scientific">viral metagenome</name>
    <dbReference type="NCBI Taxonomy" id="1070528"/>
    <lineage>
        <taxon>unclassified sequences</taxon>
        <taxon>metagenomes</taxon>
        <taxon>organismal metagenomes</taxon>
    </lineage>
</organism>
<reference evidence="1" key="1">
    <citation type="journal article" date="2020" name="Nature">
        <title>Giant virus diversity and host interactions through global metagenomics.</title>
        <authorList>
            <person name="Schulz F."/>
            <person name="Roux S."/>
            <person name="Paez-Espino D."/>
            <person name="Jungbluth S."/>
            <person name="Walsh D.A."/>
            <person name="Denef V.J."/>
            <person name="McMahon K.D."/>
            <person name="Konstantinidis K.T."/>
            <person name="Eloe-Fadrosh E.A."/>
            <person name="Kyrpides N.C."/>
            <person name="Woyke T."/>
        </authorList>
    </citation>
    <scope>NUCLEOTIDE SEQUENCE</scope>
    <source>
        <strain evidence="1">GVMAG-M-3300018080-19</strain>
    </source>
</reference>
<name>A0A6C0BQ82_9ZZZZ</name>
<dbReference type="AlphaFoldDB" id="A0A6C0BQ82"/>
<evidence type="ECO:0000313" key="1">
    <source>
        <dbReference type="EMBL" id="QHS93769.1"/>
    </source>
</evidence>
<protein>
    <submittedName>
        <fullName evidence="1">Uncharacterized protein</fullName>
    </submittedName>
</protein>